<sequence>MKACYSNEAQDNINQKPSHLKANSNNELSINSFRYSKVDELDASFDRLLIESEDEVDIFGDVHDAVVPAVRSAVMRPISNILAEPLCQFFNSMIKEKTVPEDLAFAHTVLLYKSGDPANIANYRPISLLSALYKAKYATWDSLDGRECFNFPAMCFHMGIERRPNLKDYWSTRQVFSQSLAAEYMTRFVQILNSLHFVDNSNADKSDRLNKTDAVMKILNRTFAEVHKLGREVCIDESMIPFRGRVLFRRPLRGKRYKYGLKLL</sequence>
<dbReference type="Proteomes" id="UP000054495">
    <property type="component" value="Unassembled WGS sequence"/>
</dbReference>
<dbReference type="PANTHER" id="PTHR46599">
    <property type="entry name" value="PIGGYBAC TRANSPOSABLE ELEMENT-DERIVED PROTEIN 4"/>
    <property type="match status" value="1"/>
</dbReference>
<dbReference type="Pfam" id="PF13843">
    <property type="entry name" value="DDE_Tnp_1_7"/>
    <property type="match status" value="1"/>
</dbReference>
<accession>A0A0D6LLG1</accession>
<proteinExistence type="predicted"/>
<dbReference type="AlphaFoldDB" id="A0A0D6LLG1"/>
<evidence type="ECO:0000313" key="3">
    <source>
        <dbReference type="Proteomes" id="UP000054495"/>
    </source>
</evidence>
<evidence type="ECO:0000313" key="2">
    <source>
        <dbReference type="EMBL" id="EPB70826.1"/>
    </source>
</evidence>
<evidence type="ECO:0000259" key="1">
    <source>
        <dbReference type="Pfam" id="PF13843"/>
    </source>
</evidence>
<keyword evidence="3" id="KW-1185">Reference proteome</keyword>
<organism evidence="2 3">
    <name type="scientific">Ancylostoma ceylanicum</name>
    <dbReference type="NCBI Taxonomy" id="53326"/>
    <lineage>
        <taxon>Eukaryota</taxon>
        <taxon>Metazoa</taxon>
        <taxon>Ecdysozoa</taxon>
        <taxon>Nematoda</taxon>
        <taxon>Chromadorea</taxon>
        <taxon>Rhabditida</taxon>
        <taxon>Rhabditina</taxon>
        <taxon>Rhabditomorpha</taxon>
        <taxon>Strongyloidea</taxon>
        <taxon>Ancylostomatidae</taxon>
        <taxon>Ancylostomatinae</taxon>
        <taxon>Ancylostoma</taxon>
    </lineage>
</organism>
<dbReference type="InterPro" id="IPR029526">
    <property type="entry name" value="PGBD"/>
</dbReference>
<dbReference type="EMBL" id="KE125159">
    <property type="protein sequence ID" value="EPB70826.1"/>
    <property type="molecule type" value="Genomic_DNA"/>
</dbReference>
<feature type="domain" description="PiggyBac transposable element-derived protein" evidence="1">
    <location>
        <begin position="138"/>
        <end position="263"/>
    </location>
</feature>
<reference evidence="2 3" key="1">
    <citation type="submission" date="2013-05" db="EMBL/GenBank/DDBJ databases">
        <title>Draft genome of the parasitic nematode Anyclostoma ceylanicum.</title>
        <authorList>
            <person name="Mitreva M."/>
        </authorList>
    </citation>
    <scope>NUCLEOTIDE SEQUENCE [LARGE SCALE GENOMIC DNA]</scope>
</reference>
<protein>
    <recommendedName>
        <fullName evidence="1">PiggyBac transposable element-derived protein domain-containing protein</fullName>
    </recommendedName>
</protein>
<name>A0A0D6LLG1_9BILA</name>
<dbReference type="PANTHER" id="PTHR46599:SF3">
    <property type="entry name" value="PIGGYBAC TRANSPOSABLE ELEMENT-DERIVED PROTEIN 4"/>
    <property type="match status" value="1"/>
</dbReference>
<gene>
    <name evidence="2" type="ORF">ANCCEY_10085</name>
</gene>